<dbReference type="PANTHER" id="PTHR36173">
    <property type="entry name" value="RIBONUCLEASE VAPC16-RELATED"/>
    <property type="match status" value="1"/>
</dbReference>
<gene>
    <name evidence="2" type="ORF">CR162_08030</name>
</gene>
<evidence type="ECO:0000259" key="1">
    <source>
        <dbReference type="Pfam" id="PF01850"/>
    </source>
</evidence>
<accession>A0A2C7AFH1</accession>
<dbReference type="Pfam" id="PF01850">
    <property type="entry name" value="PIN"/>
    <property type="match status" value="1"/>
</dbReference>
<dbReference type="InterPro" id="IPR041705">
    <property type="entry name" value="PIN_Sll0205"/>
</dbReference>
<dbReference type="Proteomes" id="UP000223527">
    <property type="component" value="Unassembled WGS sequence"/>
</dbReference>
<name>A0A2C7AFH1_9PROT</name>
<reference evidence="2 3" key="1">
    <citation type="submission" date="2017-10" db="EMBL/GenBank/DDBJ databases">
        <authorList>
            <person name="Banno H."/>
            <person name="Chua N.-H."/>
        </authorList>
    </citation>
    <scope>NUCLEOTIDE SEQUENCE [LARGE SCALE GENOMIC DNA]</scope>
    <source>
        <strain evidence="2 3">YW11</strain>
    </source>
</reference>
<dbReference type="OrthoDB" id="9798990at2"/>
<dbReference type="PANTHER" id="PTHR36173:SF2">
    <property type="entry name" value="RIBONUCLEASE VAPC16"/>
    <property type="match status" value="1"/>
</dbReference>
<dbReference type="RefSeq" id="WP_099095023.1">
    <property type="nucleotide sequence ID" value="NZ_PDNU01000010.1"/>
</dbReference>
<dbReference type="SUPFAM" id="SSF88723">
    <property type="entry name" value="PIN domain-like"/>
    <property type="match status" value="1"/>
</dbReference>
<dbReference type="InterPro" id="IPR029060">
    <property type="entry name" value="PIN-like_dom_sf"/>
</dbReference>
<dbReference type="CDD" id="cd09872">
    <property type="entry name" value="PIN_Sll0205-like"/>
    <property type="match status" value="1"/>
</dbReference>
<sequence length="129" mass="14313">MRLLLDTHVLLWALATPERLGPDIRAVLEEPENEVLFSAASLWEIAIKARLGRPDFAFDPGQVFRAALDTGFVELPVRAAAAMLVAGLPRHHRDPFDHLLIAQAMAEPARLYTADPLLPPYSELVVLVR</sequence>
<dbReference type="AlphaFoldDB" id="A0A2C7AFH1"/>
<proteinExistence type="predicted"/>
<dbReference type="InterPro" id="IPR002716">
    <property type="entry name" value="PIN_dom"/>
</dbReference>
<evidence type="ECO:0000313" key="2">
    <source>
        <dbReference type="EMBL" id="PHK95427.1"/>
    </source>
</evidence>
<organism evidence="2 3">
    <name type="scientific">Teichococcus rhizosphaerae</name>
    <dbReference type="NCBI Taxonomy" id="1335062"/>
    <lineage>
        <taxon>Bacteria</taxon>
        <taxon>Pseudomonadati</taxon>
        <taxon>Pseudomonadota</taxon>
        <taxon>Alphaproteobacteria</taxon>
        <taxon>Acetobacterales</taxon>
        <taxon>Roseomonadaceae</taxon>
        <taxon>Roseomonas</taxon>
    </lineage>
</organism>
<dbReference type="InterPro" id="IPR052919">
    <property type="entry name" value="TA_system_RNase"/>
</dbReference>
<evidence type="ECO:0000313" key="3">
    <source>
        <dbReference type="Proteomes" id="UP000223527"/>
    </source>
</evidence>
<dbReference type="EMBL" id="PDNU01000010">
    <property type="protein sequence ID" value="PHK95427.1"/>
    <property type="molecule type" value="Genomic_DNA"/>
</dbReference>
<dbReference type="Gene3D" id="3.40.50.1010">
    <property type="entry name" value="5'-nuclease"/>
    <property type="match status" value="1"/>
</dbReference>
<keyword evidence="3" id="KW-1185">Reference proteome</keyword>
<comment type="caution">
    <text evidence="2">The sequence shown here is derived from an EMBL/GenBank/DDBJ whole genome shotgun (WGS) entry which is preliminary data.</text>
</comment>
<protein>
    <submittedName>
        <fullName evidence="2">PIN domain nuclease</fullName>
    </submittedName>
</protein>
<feature type="domain" description="PIN" evidence="1">
    <location>
        <begin position="4"/>
        <end position="115"/>
    </location>
</feature>